<keyword evidence="1" id="KW-1133">Transmembrane helix</keyword>
<name>A0A6A4P4J0_LUPAL</name>
<comment type="caution">
    <text evidence="2">The sequence shown here is derived from an EMBL/GenBank/DDBJ whole genome shotgun (WGS) entry which is preliminary data.</text>
</comment>
<keyword evidence="1" id="KW-0472">Membrane</keyword>
<evidence type="ECO:0000313" key="3">
    <source>
        <dbReference type="Proteomes" id="UP000447434"/>
    </source>
</evidence>
<sequence length="73" mass="8508">MVKIMVFKFKGLNQRLRSYLRSSLVFSFSIVSYTCCTLFLNCLPINSNFILLYANNTIVTLPKTQVLRKVIRK</sequence>
<proteinExistence type="predicted"/>
<feature type="transmembrane region" description="Helical" evidence="1">
    <location>
        <begin position="20"/>
        <end position="40"/>
    </location>
</feature>
<keyword evidence="1" id="KW-0812">Transmembrane</keyword>
<reference evidence="3" key="1">
    <citation type="journal article" date="2020" name="Nat. Commun.">
        <title>Genome sequence of the cluster root forming white lupin.</title>
        <authorList>
            <person name="Hufnagel B."/>
            <person name="Marques A."/>
            <person name="Soriano A."/>
            <person name="Marques L."/>
            <person name="Divol F."/>
            <person name="Doumas P."/>
            <person name="Sallet E."/>
            <person name="Mancinotti D."/>
            <person name="Carrere S."/>
            <person name="Marande W."/>
            <person name="Arribat S."/>
            <person name="Keller J."/>
            <person name="Huneau C."/>
            <person name="Blein T."/>
            <person name="Aime D."/>
            <person name="Laguerre M."/>
            <person name="Taylor J."/>
            <person name="Schubert V."/>
            <person name="Nelson M."/>
            <person name="Geu-Flores F."/>
            <person name="Crespi M."/>
            <person name="Gallardo-Guerrero K."/>
            <person name="Delaux P.-M."/>
            <person name="Salse J."/>
            <person name="Berges H."/>
            <person name="Guyot R."/>
            <person name="Gouzy J."/>
            <person name="Peret B."/>
        </authorList>
    </citation>
    <scope>NUCLEOTIDE SEQUENCE [LARGE SCALE GENOMIC DNA]</scope>
    <source>
        <strain evidence="3">cv. Amiga</strain>
    </source>
</reference>
<keyword evidence="3" id="KW-1185">Reference proteome</keyword>
<accession>A0A6A4P4J0</accession>
<dbReference type="Proteomes" id="UP000447434">
    <property type="component" value="Chromosome 18"/>
</dbReference>
<protein>
    <submittedName>
        <fullName evidence="2">Uncharacterized protein</fullName>
    </submittedName>
</protein>
<dbReference type="AlphaFoldDB" id="A0A6A4P4J0"/>
<gene>
    <name evidence="2" type="ORF">Lalb_Chr18g0044241</name>
</gene>
<evidence type="ECO:0000313" key="2">
    <source>
        <dbReference type="EMBL" id="KAE9593547.1"/>
    </source>
</evidence>
<evidence type="ECO:0000256" key="1">
    <source>
        <dbReference type="SAM" id="Phobius"/>
    </source>
</evidence>
<dbReference type="EMBL" id="WOCE01000018">
    <property type="protein sequence ID" value="KAE9593547.1"/>
    <property type="molecule type" value="Genomic_DNA"/>
</dbReference>
<organism evidence="2 3">
    <name type="scientific">Lupinus albus</name>
    <name type="common">White lupine</name>
    <name type="synonym">Lupinus termis</name>
    <dbReference type="NCBI Taxonomy" id="3870"/>
    <lineage>
        <taxon>Eukaryota</taxon>
        <taxon>Viridiplantae</taxon>
        <taxon>Streptophyta</taxon>
        <taxon>Embryophyta</taxon>
        <taxon>Tracheophyta</taxon>
        <taxon>Spermatophyta</taxon>
        <taxon>Magnoliopsida</taxon>
        <taxon>eudicotyledons</taxon>
        <taxon>Gunneridae</taxon>
        <taxon>Pentapetalae</taxon>
        <taxon>rosids</taxon>
        <taxon>fabids</taxon>
        <taxon>Fabales</taxon>
        <taxon>Fabaceae</taxon>
        <taxon>Papilionoideae</taxon>
        <taxon>50 kb inversion clade</taxon>
        <taxon>genistoids sensu lato</taxon>
        <taxon>core genistoids</taxon>
        <taxon>Genisteae</taxon>
        <taxon>Lupinus</taxon>
    </lineage>
</organism>